<comment type="caution">
    <text evidence="1">The sequence shown here is derived from an EMBL/GenBank/DDBJ whole genome shotgun (WGS) entry which is preliminary data.</text>
</comment>
<dbReference type="Proteomes" id="UP000790377">
    <property type="component" value="Unassembled WGS sequence"/>
</dbReference>
<evidence type="ECO:0000313" key="2">
    <source>
        <dbReference type="Proteomes" id="UP000790377"/>
    </source>
</evidence>
<sequence length="434" mass="49810">MSSSRKRVNEENEGVSKRSKINHATSESEDEDPPMALTIDNKVVAPTPHFDTFWKFAADRNSAHINRRKGLPAPWTDNEVLNTHRFCNVYRVLDRASQYLIREVIEKGSQEPVEVIFRVVLFSTFTKIKTYQHLLKRIRSLTWATYTRDKYEGVLRPLYSRGVTLYTGSYIKPAANLGYSENFMNHLVILEDLMEELPEQLANAKFLVDVYKWLLTKPSMGEFTAYQLLLNLSYTSAMNFSEFDFVAVGLGARAGLRQCFGESLPRSLEVTVIRWMQATQYDHFERLGLSFDGLGSNRAPLMLCDIEHTLCELDKYVRVTTGVSRGRPYTPSDAEPLEPLCLPKAWESCAREKCRIKTKKEANWSTDLVEKYDVESIIAHKVVKGQTQLRVRWRGYTEEDNTWEPESVLVQDAPLAVESYWAMVNSNSASSRNI</sequence>
<accession>A0ACB8AS50</accession>
<organism evidence="1 2">
    <name type="scientific">Hygrophoropsis aurantiaca</name>
    <dbReference type="NCBI Taxonomy" id="72124"/>
    <lineage>
        <taxon>Eukaryota</taxon>
        <taxon>Fungi</taxon>
        <taxon>Dikarya</taxon>
        <taxon>Basidiomycota</taxon>
        <taxon>Agaricomycotina</taxon>
        <taxon>Agaricomycetes</taxon>
        <taxon>Agaricomycetidae</taxon>
        <taxon>Boletales</taxon>
        <taxon>Coniophorineae</taxon>
        <taxon>Hygrophoropsidaceae</taxon>
        <taxon>Hygrophoropsis</taxon>
    </lineage>
</organism>
<proteinExistence type="predicted"/>
<dbReference type="EMBL" id="MU267593">
    <property type="protein sequence ID" value="KAH7916180.1"/>
    <property type="molecule type" value="Genomic_DNA"/>
</dbReference>
<protein>
    <submittedName>
        <fullName evidence="1">Uncharacterized protein</fullName>
    </submittedName>
</protein>
<keyword evidence="2" id="KW-1185">Reference proteome</keyword>
<evidence type="ECO:0000313" key="1">
    <source>
        <dbReference type="EMBL" id="KAH7916180.1"/>
    </source>
</evidence>
<reference evidence="1" key="1">
    <citation type="journal article" date="2021" name="New Phytol.">
        <title>Evolutionary innovations through gain and loss of genes in the ectomycorrhizal Boletales.</title>
        <authorList>
            <person name="Wu G."/>
            <person name="Miyauchi S."/>
            <person name="Morin E."/>
            <person name="Kuo A."/>
            <person name="Drula E."/>
            <person name="Varga T."/>
            <person name="Kohler A."/>
            <person name="Feng B."/>
            <person name="Cao Y."/>
            <person name="Lipzen A."/>
            <person name="Daum C."/>
            <person name="Hundley H."/>
            <person name="Pangilinan J."/>
            <person name="Johnson J."/>
            <person name="Barry K."/>
            <person name="LaButti K."/>
            <person name="Ng V."/>
            <person name="Ahrendt S."/>
            <person name="Min B."/>
            <person name="Choi I.G."/>
            <person name="Park H."/>
            <person name="Plett J.M."/>
            <person name="Magnuson J."/>
            <person name="Spatafora J.W."/>
            <person name="Nagy L.G."/>
            <person name="Henrissat B."/>
            <person name="Grigoriev I.V."/>
            <person name="Yang Z.L."/>
            <person name="Xu J."/>
            <person name="Martin F.M."/>
        </authorList>
    </citation>
    <scope>NUCLEOTIDE SEQUENCE</scope>
    <source>
        <strain evidence="1">ATCC 28755</strain>
    </source>
</reference>
<gene>
    <name evidence="1" type="ORF">BJ138DRAFT_1076001</name>
</gene>
<name>A0ACB8AS50_9AGAM</name>